<dbReference type="InterPro" id="IPR051207">
    <property type="entry name" value="ComplexI_NDUFA9_subunit"/>
</dbReference>
<evidence type="ECO:0000313" key="3">
    <source>
        <dbReference type="Proteomes" id="UP000199657"/>
    </source>
</evidence>
<keyword evidence="3" id="KW-1185">Reference proteome</keyword>
<dbReference type="PANTHER" id="PTHR12126:SF11">
    <property type="entry name" value="NADH DEHYDROGENASE [UBIQUINONE] 1 ALPHA SUBCOMPLEX SUBUNIT 9, MITOCHONDRIAL"/>
    <property type="match status" value="1"/>
</dbReference>
<dbReference type="RefSeq" id="WP_091645657.1">
    <property type="nucleotide sequence ID" value="NZ_FOEG01000010.1"/>
</dbReference>
<protein>
    <submittedName>
        <fullName evidence="2">NADH dehydrogenase</fullName>
    </submittedName>
</protein>
<dbReference type="InterPro" id="IPR001509">
    <property type="entry name" value="Epimerase_deHydtase"/>
</dbReference>
<reference evidence="2 3" key="1">
    <citation type="submission" date="2016-10" db="EMBL/GenBank/DDBJ databases">
        <authorList>
            <person name="de Groot N.N."/>
        </authorList>
    </citation>
    <scope>NUCLEOTIDE SEQUENCE [LARGE SCALE GENOMIC DNA]</scope>
    <source>
        <strain evidence="2 3">CGMCC 1.6291</strain>
    </source>
</reference>
<dbReference type="AlphaFoldDB" id="A0A1H8V683"/>
<dbReference type="OrthoDB" id="9776313at2"/>
<dbReference type="GO" id="GO:0044877">
    <property type="term" value="F:protein-containing complex binding"/>
    <property type="evidence" value="ECO:0007669"/>
    <property type="project" value="TreeGrafter"/>
</dbReference>
<dbReference type="PANTHER" id="PTHR12126">
    <property type="entry name" value="NADH-UBIQUINONE OXIDOREDUCTASE 39 KDA SUBUNIT-RELATED"/>
    <property type="match status" value="1"/>
</dbReference>
<dbReference type="Pfam" id="PF01370">
    <property type="entry name" value="Epimerase"/>
    <property type="match status" value="1"/>
</dbReference>
<dbReference type="STRING" id="406100.SAMN04488052_11019"/>
<dbReference type="InterPro" id="IPR036291">
    <property type="entry name" value="NAD(P)-bd_dom_sf"/>
</dbReference>
<evidence type="ECO:0000313" key="2">
    <source>
        <dbReference type="EMBL" id="SEP10851.1"/>
    </source>
</evidence>
<dbReference type="SUPFAM" id="SSF51735">
    <property type="entry name" value="NAD(P)-binding Rossmann-fold domains"/>
    <property type="match status" value="1"/>
</dbReference>
<dbReference type="Proteomes" id="UP000199657">
    <property type="component" value="Unassembled WGS sequence"/>
</dbReference>
<evidence type="ECO:0000259" key="1">
    <source>
        <dbReference type="Pfam" id="PF01370"/>
    </source>
</evidence>
<dbReference type="CDD" id="cd05271">
    <property type="entry name" value="NDUFA9_like_SDR_a"/>
    <property type="match status" value="1"/>
</dbReference>
<dbReference type="EMBL" id="FOEG01000010">
    <property type="protein sequence ID" value="SEP10851.1"/>
    <property type="molecule type" value="Genomic_DNA"/>
</dbReference>
<name>A0A1H8V683_9GAMM</name>
<organism evidence="2 3">
    <name type="scientific">Aquisalimonas asiatica</name>
    <dbReference type="NCBI Taxonomy" id="406100"/>
    <lineage>
        <taxon>Bacteria</taxon>
        <taxon>Pseudomonadati</taxon>
        <taxon>Pseudomonadota</taxon>
        <taxon>Gammaproteobacteria</taxon>
        <taxon>Chromatiales</taxon>
        <taxon>Ectothiorhodospiraceae</taxon>
        <taxon>Aquisalimonas</taxon>
    </lineage>
</organism>
<dbReference type="Gene3D" id="3.40.50.720">
    <property type="entry name" value="NAD(P)-binding Rossmann-like Domain"/>
    <property type="match status" value="1"/>
</dbReference>
<accession>A0A1H8V683</accession>
<gene>
    <name evidence="2" type="ORF">SAMN04488052_11019</name>
</gene>
<feature type="domain" description="NAD-dependent epimerase/dehydratase" evidence="1">
    <location>
        <begin position="6"/>
        <end position="213"/>
    </location>
</feature>
<sequence length="318" mass="35167">MRMQRVCILGGSGFVGRHLANRLHDQAIHSRIPTRRRERTKQILVVPGLELVEADIHEPETLRELFAECDAVINLVGILNEKGFDGSGFHHAHVELTDKVLDACRATGVTRLLHMSALGADADNGPSFYQKTKGEAERRVLAADDLDVTVFRPSVIFGPDDSFFNQFATLLRLSPGVFPLPSPRARFSPVYVGDVAQAFTDALTDRDTFGQVYDLCGPDTYSLQELVRYTADKAGLCRAVWPLGDRLSRLQARVLQRVPGKPYSMDNFLSATVDNVCSVNNLPELGIKPTAIDAVVPAYLASKTERARYNQFRQAAGR</sequence>
<proteinExistence type="predicted"/>